<organism evidence="1 2">
    <name type="scientific">Arctia plantaginis</name>
    <name type="common">Wood tiger moth</name>
    <name type="synonym">Phalaena plantaginis</name>
    <dbReference type="NCBI Taxonomy" id="874455"/>
    <lineage>
        <taxon>Eukaryota</taxon>
        <taxon>Metazoa</taxon>
        <taxon>Ecdysozoa</taxon>
        <taxon>Arthropoda</taxon>
        <taxon>Hexapoda</taxon>
        <taxon>Insecta</taxon>
        <taxon>Pterygota</taxon>
        <taxon>Neoptera</taxon>
        <taxon>Endopterygota</taxon>
        <taxon>Lepidoptera</taxon>
        <taxon>Glossata</taxon>
        <taxon>Ditrysia</taxon>
        <taxon>Noctuoidea</taxon>
        <taxon>Erebidae</taxon>
        <taxon>Arctiinae</taxon>
        <taxon>Arctia</taxon>
    </lineage>
</organism>
<evidence type="ECO:0000313" key="2">
    <source>
        <dbReference type="Proteomes" id="UP000494256"/>
    </source>
</evidence>
<comment type="caution">
    <text evidence="1">The sequence shown here is derived from an EMBL/GenBank/DDBJ whole genome shotgun (WGS) entry which is preliminary data.</text>
</comment>
<dbReference type="OrthoDB" id="118105at2759"/>
<dbReference type="AlphaFoldDB" id="A0A8S1AIF1"/>
<name>A0A8S1AIF1_ARCPL</name>
<dbReference type="Proteomes" id="UP000494256">
    <property type="component" value="Unassembled WGS sequence"/>
</dbReference>
<protein>
    <submittedName>
        <fullName evidence="1">Uncharacterized protein</fullName>
    </submittedName>
</protein>
<reference evidence="1 2" key="1">
    <citation type="submission" date="2020-04" db="EMBL/GenBank/DDBJ databases">
        <authorList>
            <person name="Wallbank WR R."/>
            <person name="Pardo Diaz C."/>
            <person name="Kozak K."/>
            <person name="Martin S."/>
            <person name="Jiggins C."/>
            <person name="Moest M."/>
            <person name="Warren A I."/>
            <person name="Byers J.R.P. K."/>
            <person name="Montejo-Kovacevich G."/>
            <person name="Yen C E."/>
        </authorList>
    </citation>
    <scope>NUCLEOTIDE SEQUENCE [LARGE SCALE GENOMIC DNA]</scope>
</reference>
<gene>
    <name evidence="1" type="ORF">APLA_LOCUS10970</name>
</gene>
<proteinExistence type="predicted"/>
<accession>A0A8S1AIF1</accession>
<evidence type="ECO:0000313" key="1">
    <source>
        <dbReference type="EMBL" id="CAB3245154.1"/>
    </source>
</evidence>
<dbReference type="EMBL" id="CADEBD010000324">
    <property type="protein sequence ID" value="CAB3245154.1"/>
    <property type="molecule type" value="Genomic_DNA"/>
</dbReference>
<sequence>MRELEEKVEFMERQLYFTKIEIRNVPQNLGESNEDLCAIVEKTAAVIGHNLNLSEIKDVYRVKNKDKSSTINVDFISSLTKNSIAKKARKFNNNNKQNKLNTTHLNVSGPSKPIYLSEKLTPKAQRLYF</sequence>